<dbReference type="AlphaFoldDB" id="A0A084WK39"/>
<comment type="similarity">
    <text evidence="2">Belongs to the G-protein coupled receptor 2 family. Mth subfamily.</text>
</comment>
<dbReference type="Proteomes" id="UP000030765">
    <property type="component" value="Unassembled WGS sequence"/>
</dbReference>
<feature type="domain" description="G-protein coupled receptors family 2 profile 2" evidence="11">
    <location>
        <begin position="210"/>
        <end position="446"/>
    </location>
</feature>
<dbReference type="PROSITE" id="PS50261">
    <property type="entry name" value="G_PROTEIN_RECEP_F2_4"/>
    <property type="match status" value="1"/>
</dbReference>
<evidence type="ECO:0000256" key="2">
    <source>
        <dbReference type="ARBA" id="ARBA00008979"/>
    </source>
</evidence>
<keyword evidence="6" id="KW-0297">G-protein coupled receptor</keyword>
<evidence type="ECO:0000313" key="12">
    <source>
        <dbReference type="EMBL" id="KFB50583.1"/>
    </source>
</evidence>
<proteinExistence type="inferred from homology"/>
<dbReference type="PANTHER" id="PTHR47154:SF2">
    <property type="entry name" value="G-PROTEIN COUPLED RECEPTOR MTH-RELATED"/>
    <property type="match status" value="1"/>
</dbReference>
<evidence type="ECO:0000256" key="7">
    <source>
        <dbReference type="ARBA" id="ARBA00023136"/>
    </source>
</evidence>
<dbReference type="EMBL" id="KE525349">
    <property type="protein sequence ID" value="KFB50583.1"/>
    <property type="molecule type" value="Genomic_DNA"/>
</dbReference>
<evidence type="ECO:0000256" key="1">
    <source>
        <dbReference type="ARBA" id="ARBA00004651"/>
    </source>
</evidence>
<keyword evidence="9" id="KW-0807">Transducer</keyword>
<evidence type="ECO:0000256" key="6">
    <source>
        <dbReference type="ARBA" id="ARBA00023040"/>
    </source>
</evidence>
<dbReference type="PANTHER" id="PTHR47154">
    <property type="entry name" value="G-PROTEIN COUPLED RECEPTOR MTH-RELATED"/>
    <property type="match status" value="1"/>
</dbReference>
<evidence type="ECO:0000256" key="8">
    <source>
        <dbReference type="ARBA" id="ARBA00023170"/>
    </source>
</evidence>
<comment type="subcellular location">
    <subcellularLocation>
        <location evidence="1">Cell membrane</location>
        <topology evidence="1">Multi-pass membrane protein</topology>
    </subcellularLocation>
</comment>
<evidence type="ECO:0000256" key="5">
    <source>
        <dbReference type="ARBA" id="ARBA00022989"/>
    </source>
</evidence>
<keyword evidence="14" id="KW-1185">Reference proteome</keyword>
<evidence type="ECO:0000313" key="14">
    <source>
        <dbReference type="Proteomes" id="UP000030765"/>
    </source>
</evidence>
<dbReference type="InterPro" id="IPR017981">
    <property type="entry name" value="GPCR_2-like_7TM"/>
</dbReference>
<evidence type="ECO:0000256" key="10">
    <source>
        <dbReference type="SAM" id="Phobius"/>
    </source>
</evidence>
<name>A0A084WK39_ANOSI</name>
<organism evidence="12">
    <name type="scientific">Anopheles sinensis</name>
    <name type="common">Mosquito</name>
    <dbReference type="NCBI Taxonomy" id="74873"/>
    <lineage>
        <taxon>Eukaryota</taxon>
        <taxon>Metazoa</taxon>
        <taxon>Ecdysozoa</taxon>
        <taxon>Arthropoda</taxon>
        <taxon>Hexapoda</taxon>
        <taxon>Insecta</taxon>
        <taxon>Pterygota</taxon>
        <taxon>Neoptera</taxon>
        <taxon>Endopterygota</taxon>
        <taxon>Diptera</taxon>
        <taxon>Nematocera</taxon>
        <taxon>Culicoidea</taxon>
        <taxon>Culicidae</taxon>
        <taxon>Anophelinae</taxon>
        <taxon>Anopheles</taxon>
    </lineage>
</organism>
<gene>
    <name evidence="12" type="ORF">ZHAS_00018899</name>
</gene>
<feature type="transmembrane region" description="Helical" evidence="10">
    <location>
        <begin position="395"/>
        <end position="417"/>
    </location>
</feature>
<reference evidence="12 14" key="1">
    <citation type="journal article" date="2014" name="BMC Genomics">
        <title>Genome sequence of Anopheles sinensis provides insight into genetics basis of mosquito competence for malaria parasites.</title>
        <authorList>
            <person name="Zhou D."/>
            <person name="Zhang D."/>
            <person name="Ding G."/>
            <person name="Shi L."/>
            <person name="Hou Q."/>
            <person name="Ye Y."/>
            <person name="Xu Y."/>
            <person name="Zhou H."/>
            <person name="Xiong C."/>
            <person name="Li S."/>
            <person name="Yu J."/>
            <person name="Hong S."/>
            <person name="Yu X."/>
            <person name="Zou P."/>
            <person name="Chen C."/>
            <person name="Chang X."/>
            <person name="Wang W."/>
            <person name="Lv Y."/>
            <person name="Sun Y."/>
            <person name="Ma L."/>
            <person name="Shen B."/>
            <person name="Zhu C."/>
        </authorList>
    </citation>
    <scope>NUCLEOTIDE SEQUENCE [LARGE SCALE GENOMIC DNA]</scope>
</reference>
<dbReference type="VEuPathDB" id="VectorBase:ASIC018899"/>
<dbReference type="Pfam" id="PF00002">
    <property type="entry name" value="7tm_2"/>
    <property type="match status" value="1"/>
</dbReference>
<dbReference type="CDD" id="cd15039">
    <property type="entry name" value="7tmB3_Methuselah-like"/>
    <property type="match status" value="1"/>
</dbReference>
<dbReference type="InterPro" id="IPR036272">
    <property type="entry name" value="Methuselah_N_sf"/>
</dbReference>
<keyword evidence="7 10" id="KW-0472">Membrane</keyword>
<dbReference type="VEuPathDB" id="VectorBase:ASIS008803"/>
<dbReference type="Gene3D" id="1.20.1070.10">
    <property type="entry name" value="Rhodopsin 7-helix transmembrane proteins"/>
    <property type="match status" value="1"/>
</dbReference>
<evidence type="ECO:0000256" key="4">
    <source>
        <dbReference type="ARBA" id="ARBA00022692"/>
    </source>
</evidence>
<evidence type="ECO:0000256" key="9">
    <source>
        <dbReference type="ARBA" id="ARBA00023224"/>
    </source>
</evidence>
<dbReference type="OMA" id="CILIYCE"/>
<feature type="transmembrane region" description="Helical" evidence="10">
    <location>
        <begin position="213"/>
        <end position="235"/>
    </location>
</feature>
<dbReference type="InterPro" id="IPR000832">
    <property type="entry name" value="GPCR_2_secretin-like"/>
</dbReference>
<dbReference type="InterPro" id="IPR051384">
    <property type="entry name" value="Mth_GPCR"/>
</dbReference>
<feature type="transmembrane region" description="Helical" evidence="10">
    <location>
        <begin position="280"/>
        <end position="305"/>
    </location>
</feature>
<feature type="transmembrane region" description="Helical" evidence="10">
    <location>
        <begin position="317"/>
        <end position="338"/>
    </location>
</feature>
<accession>A0A084WK39</accession>
<dbReference type="EMBL" id="ATLV01024093">
    <property type="status" value="NOT_ANNOTATED_CDS"/>
    <property type="molecule type" value="Genomic_DNA"/>
</dbReference>
<dbReference type="EnsemblMetazoa" id="ASIC018899-RA">
    <property type="protein sequence ID" value="ASIC018899-PA"/>
    <property type="gene ID" value="ASIC018899"/>
</dbReference>
<keyword evidence="8" id="KW-0675">Receptor</keyword>
<dbReference type="STRING" id="74873.A0A084WK39"/>
<reference evidence="13" key="2">
    <citation type="submission" date="2020-05" db="UniProtKB">
        <authorList>
            <consortium name="EnsemblMetazoa"/>
        </authorList>
    </citation>
    <scope>IDENTIFICATION</scope>
</reference>
<keyword evidence="4 10" id="KW-0812">Transmembrane</keyword>
<dbReference type="OrthoDB" id="6134459at2759"/>
<protein>
    <submittedName>
        <fullName evidence="12">AGAP006216-PA-like protein</fullName>
    </submittedName>
</protein>
<dbReference type="GO" id="GO:0005886">
    <property type="term" value="C:plasma membrane"/>
    <property type="evidence" value="ECO:0007669"/>
    <property type="project" value="UniProtKB-SubCell"/>
</dbReference>
<sequence length="446" mass="50528">MTKSSSYQRVTIRQGSGWCLWQRIFLCVMVALCCGTGELSFGISDVRGALLCLPEESVNITDGTVQEDGSIVHDDIRYGPEQYFNINSDVFGCVCLVRQCILIYCEDQTTYPSGTECPLEELQVNVSTAASTHTLVDILNNPRYHLIFRTPHCSPDRILGLPPQDYVLQSDGRLAYGPSLFNYRQFALMLENKTGETLAAYCEMEDVQAHHQWYSIGILVSLPFMVATFVVYALLPELQNIPGKSLMCYVASLTVGYLLLALMRFSLYEHQSGWCIGTAYIVYFALLASFFWLNVQAFDIYWTFGGSRGRTSERRKFLYYSLYAWGVPLTLLAFVLLVDHTDFMDDKLRPLFGHERCLFRGRLSRANGKECNPPEGVLIVCSDIPVAGDKLIGFVYMYLPLALLVGANVFFFGMSAFRIYRMQQSAATALSGDSRRHTKYEKDRYR</sequence>
<evidence type="ECO:0000313" key="13">
    <source>
        <dbReference type="EnsemblMetazoa" id="ASIC018899-PA"/>
    </source>
</evidence>
<feature type="transmembrane region" description="Helical" evidence="10">
    <location>
        <begin position="247"/>
        <end position="268"/>
    </location>
</feature>
<evidence type="ECO:0000259" key="11">
    <source>
        <dbReference type="PROSITE" id="PS50261"/>
    </source>
</evidence>
<dbReference type="SUPFAM" id="SSF63877">
    <property type="entry name" value="Methuselah ectodomain"/>
    <property type="match status" value="1"/>
</dbReference>
<keyword evidence="3" id="KW-1003">Cell membrane</keyword>
<evidence type="ECO:0000256" key="3">
    <source>
        <dbReference type="ARBA" id="ARBA00022475"/>
    </source>
</evidence>
<dbReference type="GO" id="GO:0008528">
    <property type="term" value="F:G protein-coupled peptide receptor activity"/>
    <property type="evidence" value="ECO:0007669"/>
    <property type="project" value="TreeGrafter"/>
</dbReference>
<dbReference type="GO" id="GO:0007166">
    <property type="term" value="P:cell surface receptor signaling pathway"/>
    <property type="evidence" value="ECO:0007669"/>
    <property type="project" value="InterPro"/>
</dbReference>
<keyword evidence="5 10" id="KW-1133">Transmembrane helix</keyword>